<protein>
    <recommendedName>
        <fullName evidence="6">Carboxylic ester hydrolase</fullName>
        <ecNumber evidence="6">3.1.1.-</ecNumber>
    </recommendedName>
</protein>
<feature type="signal peptide" evidence="6">
    <location>
        <begin position="1"/>
        <end position="22"/>
    </location>
</feature>
<dbReference type="PANTHER" id="PTHR43142:SF1">
    <property type="entry name" value="CARBOXYLIC ESTER HYDROLASE"/>
    <property type="match status" value="1"/>
</dbReference>
<dbReference type="PANTHER" id="PTHR43142">
    <property type="entry name" value="CARBOXYLIC ESTER HYDROLASE"/>
    <property type="match status" value="1"/>
</dbReference>
<evidence type="ECO:0000256" key="4">
    <source>
        <dbReference type="ARBA" id="ARBA00023157"/>
    </source>
</evidence>
<keyword evidence="4" id="KW-1015">Disulfide bond</keyword>
<dbReference type="SUPFAM" id="SSF53474">
    <property type="entry name" value="alpha/beta-Hydrolases"/>
    <property type="match status" value="1"/>
</dbReference>
<keyword evidence="3 6" id="KW-0378">Hydrolase</keyword>
<evidence type="ECO:0000256" key="3">
    <source>
        <dbReference type="ARBA" id="ARBA00022801"/>
    </source>
</evidence>
<reference evidence="8 9" key="1">
    <citation type="submission" date="2021-06" db="EMBL/GenBank/DDBJ databases">
        <title>A haploid diamondback moth (Plutella xylostella L.) genome assembly resolves 31 chromosomes and identifies a diamide resistance mutation.</title>
        <authorList>
            <person name="Ward C.M."/>
            <person name="Perry K.D."/>
            <person name="Baker G."/>
            <person name="Powis K."/>
            <person name="Heckel D.G."/>
            <person name="Baxter S.W."/>
        </authorList>
    </citation>
    <scope>NUCLEOTIDE SEQUENCE [LARGE SCALE GENOMIC DNA]</scope>
    <source>
        <strain evidence="8 9">LV</strain>
        <tissue evidence="8">Single pupa</tissue>
    </source>
</reference>
<dbReference type="Pfam" id="PF00135">
    <property type="entry name" value="COesterase"/>
    <property type="match status" value="1"/>
</dbReference>
<evidence type="ECO:0000256" key="6">
    <source>
        <dbReference type="RuleBase" id="RU361235"/>
    </source>
</evidence>
<evidence type="ECO:0000256" key="1">
    <source>
        <dbReference type="ARBA" id="ARBA00005964"/>
    </source>
</evidence>
<accession>A0ABQ7QU48</accession>
<evidence type="ECO:0000256" key="2">
    <source>
        <dbReference type="ARBA" id="ARBA00022487"/>
    </source>
</evidence>
<dbReference type="Proteomes" id="UP000823941">
    <property type="component" value="Chromosome 8"/>
</dbReference>
<feature type="chain" id="PRO_5044976530" description="Carboxylic ester hydrolase" evidence="6">
    <location>
        <begin position="23"/>
        <end position="561"/>
    </location>
</feature>
<keyword evidence="2" id="KW-0719">Serine esterase</keyword>
<dbReference type="InterPro" id="IPR029058">
    <property type="entry name" value="AB_hydrolase_fold"/>
</dbReference>
<comment type="caution">
    <text evidence="8">The sequence shown here is derived from an EMBL/GenBank/DDBJ whole genome shotgun (WGS) entry which is preliminary data.</text>
</comment>
<dbReference type="EC" id="3.1.1.-" evidence="6"/>
<comment type="similarity">
    <text evidence="1 6">Belongs to the type-B carboxylesterase/lipase family.</text>
</comment>
<feature type="domain" description="Carboxylesterase type B" evidence="7">
    <location>
        <begin position="38"/>
        <end position="552"/>
    </location>
</feature>
<keyword evidence="5" id="KW-0325">Glycoprotein</keyword>
<organism evidence="8 9">
    <name type="scientific">Plutella xylostella</name>
    <name type="common">Diamondback moth</name>
    <name type="synonym">Plutella maculipennis</name>
    <dbReference type="NCBI Taxonomy" id="51655"/>
    <lineage>
        <taxon>Eukaryota</taxon>
        <taxon>Metazoa</taxon>
        <taxon>Ecdysozoa</taxon>
        <taxon>Arthropoda</taxon>
        <taxon>Hexapoda</taxon>
        <taxon>Insecta</taxon>
        <taxon>Pterygota</taxon>
        <taxon>Neoptera</taxon>
        <taxon>Endopterygota</taxon>
        <taxon>Lepidoptera</taxon>
        <taxon>Glossata</taxon>
        <taxon>Ditrysia</taxon>
        <taxon>Yponomeutoidea</taxon>
        <taxon>Plutellidae</taxon>
        <taxon>Plutella</taxon>
    </lineage>
</organism>
<evidence type="ECO:0000313" key="8">
    <source>
        <dbReference type="EMBL" id="KAG7308574.1"/>
    </source>
</evidence>
<evidence type="ECO:0000259" key="7">
    <source>
        <dbReference type="Pfam" id="PF00135"/>
    </source>
</evidence>
<name>A0ABQ7QU48_PLUXY</name>
<dbReference type="InterPro" id="IPR002018">
    <property type="entry name" value="CarbesteraseB"/>
</dbReference>
<dbReference type="EMBL" id="JAHIBW010000008">
    <property type="protein sequence ID" value="KAG7308574.1"/>
    <property type="molecule type" value="Genomic_DNA"/>
</dbReference>
<evidence type="ECO:0000256" key="5">
    <source>
        <dbReference type="ARBA" id="ARBA00023180"/>
    </source>
</evidence>
<dbReference type="PROSITE" id="PS00122">
    <property type="entry name" value="CARBOXYLESTERASE_B_1"/>
    <property type="match status" value="1"/>
</dbReference>
<dbReference type="Gene3D" id="3.40.50.1820">
    <property type="entry name" value="alpha/beta hydrolase"/>
    <property type="match status" value="1"/>
</dbReference>
<dbReference type="InterPro" id="IPR019826">
    <property type="entry name" value="Carboxylesterase_B_AS"/>
</dbReference>
<sequence>MASKKAILIILVCVIAVSIVIGVLTATFCCNGSEDEEVIVHTQSGSIKGLRVNSDVSSFYAFFRIPYAKPPVNELRFKAPSPIEPWPGVHDSTTEGPACVQADALHQSEDCLILNVYTRDLPAAAPAPAPARPVYVHLHFGGLQDYSANSGNFGPDYFMRHDVVLVMVQFRLAMLGFLNLNSEDAPGNMGLADTIEALRWVQRNIESFGGDPRQVTLGGISSGGIMTHALLMSPQAQGLIHKAIIQSGTALSYRFYHEDTEPVARFTKQVLNMPDASNDELLSHLMSLTPTELIKVSSDVKGLFPRGYNEYYPYPITRDLLGIIPENPIDMVRKNNYTHIPMIIGITSDEGIRLEVFMERLDFVNDNFYMVVPTDLYAIDDMSFEKNETAQRIKEFYFGDRDLSRETFPQYAEVCRDSWYGHITDYVVRLQGSLNYSANVYYYVFAIDGAYNTKKFSNITSPGASHADDRGYLFKINSLANVPVNDDFSDLARDRMVAMWVNFIIHGNPTIETNNLTPVEWKPVRYPEVNYLLINRTISLETNPYRENLQFWQRLYGWMEL</sequence>
<gene>
    <name evidence="8" type="ORF">JYU34_005790</name>
</gene>
<proteinExistence type="inferred from homology"/>
<keyword evidence="6" id="KW-0732">Signal</keyword>
<keyword evidence="9" id="KW-1185">Reference proteome</keyword>
<evidence type="ECO:0000313" key="9">
    <source>
        <dbReference type="Proteomes" id="UP000823941"/>
    </source>
</evidence>